<evidence type="ECO:0000313" key="10">
    <source>
        <dbReference type="Proteomes" id="UP001372834"/>
    </source>
</evidence>
<dbReference type="InterPro" id="IPR013520">
    <property type="entry name" value="Ribonucl_H"/>
</dbReference>
<evidence type="ECO:0000313" key="9">
    <source>
        <dbReference type="EMBL" id="KAK6625743.1"/>
    </source>
</evidence>
<evidence type="ECO:0000256" key="2">
    <source>
        <dbReference type="ARBA" id="ARBA00006357"/>
    </source>
</evidence>
<keyword evidence="6" id="KW-0539">Nucleus</keyword>
<comment type="caution">
    <text evidence="9">The sequence shown here is derived from an EMBL/GenBank/DDBJ whole genome shotgun (WGS) entry which is preliminary data.</text>
</comment>
<name>A0AAN8NSF4_POLSC</name>
<evidence type="ECO:0000259" key="8">
    <source>
        <dbReference type="SMART" id="SM00479"/>
    </source>
</evidence>
<proteinExistence type="inferred from homology"/>
<evidence type="ECO:0000256" key="6">
    <source>
        <dbReference type="ARBA" id="ARBA00023242"/>
    </source>
</evidence>
<evidence type="ECO:0000256" key="4">
    <source>
        <dbReference type="ARBA" id="ARBA00022801"/>
    </source>
</evidence>
<comment type="subcellular location">
    <subcellularLocation>
        <location evidence="1">Nucleus</location>
    </subcellularLocation>
</comment>
<reference evidence="9 10" key="1">
    <citation type="submission" date="2023-10" db="EMBL/GenBank/DDBJ databases">
        <title>Genomes of two closely related lineages of the louse Polyplax serrata with different host specificities.</title>
        <authorList>
            <person name="Martinu J."/>
            <person name="Tarabai H."/>
            <person name="Stefka J."/>
            <person name="Hypsa V."/>
        </authorList>
    </citation>
    <scope>NUCLEOTIDE SEQUENCE [LARGE SCALE GENOMIC DNA]</scope>
    <source>
        <strain evidence="9">HR10_N</strain>
    </source>
</reference>
<evidence type="ECO:0000256" key="1">
    <source>
        <dbReference type="ARBA" id="ARBA00004123"/>
    </source>
</evidence>
<keyword evidence="5" id="KW-0269">Exonuclease</keyword>
<comment type="similarity">
    <text evidence="2">Belongs to the REXO1/REXO3 family.</text>
</comment>
<feature type="compositionally biased region" description="Basic residues" evidence="7">
    <location>
        <begin position="57"/>
        <end position="66"/>
    </location>
</feature>
<dbReference type="Gene3D" id="3.30.420.10">
    <property type="entry name" value="Ribonuclease H-like superfamily/Ribonuclease H"/>
    <property type="match status" value="1"/>
</dbReference>
<dbReference type="SUPFAM" id="SSF53098">
    <property type="entry name" value="Ribonuclease H-like"/>
    <property type="match status" value="1"/>
</dbReference>
<feature type="region of interest" description="Disordered" evidence="7">
    <location>
        <begin position="215"/>
        <end position="252"/>
    </location>
</feature>
<dbReference type="Proteomes" id="UP001372834">
    <property type="component" value="Unassembled WGS sequence"/>
</dbReference>
<dbReference type="Pfam" id="PF00929">
    <property type="entry name" value="RNase_T"/>
    <property type="match status" value="1"/>
</dbReference>
<gene>
    <name evidence="9" type="ORF">RUM43_006042</name>
</gene>
<sequence>MVETVSYNQKFEVMFDSLFLGCAEETDEPDPGGGDESGHSSGSEGNKENAIAPKVLLSRRQKKNRVRKEDGGSPVLKKMTRKTSKRFEGTHTKRWNSTTGSRQHFKLNLDDSELSVLLRNYLLTPDQVMSLGYPIESSLYPGHAIIYKNSCPKNSMEPANMPRSPHLFDVNAREFVPSSCYSITALSKRKPYGDIMGDCNLENGQDRQSIIDGDVLGSSECTSSKSSDKSEEDRSCDSDLGEDKESDKNVTQTQQIIQRILKRYQPGSDEKKCVRCGRGFFVMIDGEYLTQEKCVYHWGKLQRVFGTNSNGVVSVKSEYSCCKGKKNSKGCSTAKLHVWSGVAAGVNGPLEGYVKTKPKKTSPPDGNYGVYSMDCEMCYTTQGLELTKITLVATDGRTVYDSFVKPENTIIDYNTRFSGITAKDLKKGNAAKNLKDVQNDLMGFINADTILIGHGLENDLKALKMIHSTVIDTSVIFPHYYGLPFRRSLKSLVNSFLKRDIQSCGHDSFEDARACMELMLWRVKKDFKNSFDNKNHTLVDKF</sequence>
<dbReference type="InterPro" id="IPR012337">
    <property type="entry name" value="RNaseH-like_sf"/>
</dbReference>
<dbReference type="GO" id="GO:0004527">
    <property type="term" value="F:exonuclease activity"/>
    <property type="evidence" value="ECO:0007669"/>
    <property type="project" value="UniProtKB-KW"/>
</dbReference>
<dbReference type="GO" id="GO:0010629">
    <property type="term" value="P:negative regulation of gene expression"/>
    <property type="evidence" value="ECO:0007669"/>
    <property type="project" value="UniProtKB-ARBA"/>
</dbReference>
<dbReference type="PANTHER" id="PTHR12801">
    <property type="entry name" value="RNA EXONUCLEASE REXO1 / RECO3 FAMILY MEMBER-RELATED"/>
    <property type="match status" value="1"/>
</dbReference>
<dbReference type="CDD" id="cd06145">
    <property type="entry name" value="REX1_like"/>
    <property type="match status" value="1"/>
</dbReference>
<dbReference type="InterPro" id="IPR047021">
    <property type="entry name" value="REXO1/3/4-like"/>
</dbReference>
<evidence type="ECO:0000256" key="7">
    <source>
        <dbReference type="SAM" id="MobiDB-lite"/>
    </source>
</evidence>
<feature type="compositionally biased region" description="Basic and acidic residues" evidence="7">
    <location>
        <begin position="226"/>
        <end position="248"/>
    </location>
</feature>
<feature type="region of interest" description="Disordered" evidence="7">
    <location>
        <begin position="23"/>
        <end position="100"/>
    </location>
</feature>
<organism evidence="9 10">
    <name type="scientific">Polyplax serrata</name>
    <name type="common">Common mouse louse</name>
    <dbReference type="NCBI Taxonomy" id="468196"/>
    <lineage>
        <taxon>Eukaryota</taxon>
        <taxon>Metazoa</taxon>
        <taxon>Ecdysozoa</taxon>
        <taxon>Arthropoda</taxon>
        <taxon>Hexapoda</taxon>
        <taxon>Insecta</taxon>
        <taxon>Pterygota</taxon>
        <taxon>Neoptera</taxon>
        <taxon>Paraneoptera</taxon>
        <taxon>Psocodea</taxon>
        <taxon>Troctomorpha</taxon>
        <taxon>Phthiraptera</taxon>
        <taxon>Anoplura</taxon>
        <taxon>Polyplacidae</taxon>
        <taxon>Polyplax</taxon>
    </lineage>
</organism>
<dbReference type="FunFam" id="3.30.420.10:FF:000031">
    <property type="entry name" value="RNA exonuclease 1"/>
    <property type="match status" value="1"/>
</dbReference>
<dbReference type="AlphaFoldDB" id="A0AAN8NSF4"/>
<dbReference type="PANTHER" id="PTHR12801:SF115">
    <property type="entry name" value="FI18136P1-RELATED"/>
    <property type="match status" value="1"/>
</dbReference>
<evidence type="ECO:0000256" key="5">
    <source>
        <dbReference type="ARBA" id="ARBA00022839"/>
    </source>
</evidence>
<keyword evidence="4" id="KW-0378">Hydrolase</keyword>
<evidence type="ECO:0000256" key="3">
    <source>
        <dbReference type="ARBA" id="ARBA00022722"/>
    </source>
</evidence>
<dbReference type="InterPro" id="IPR036397">
    <property type="entry name" value="RNaseH_sf"/>
</dbReference>
<dbReference type="InterPro" id="IPR034922">
    <property type="entry name" value="REX1-like_exo"/>
</dbReference>
<dbReference type="EMBL" id="JAWJWE010000037">
    <property type="protein sequence ID" value="KAK6625743.1"/>
    <property type="molecule type" value="Genomic_DNA"/>
</dbReference>
<feature type="domain" description="Exonuclease" evidence="8">
    <location>
        <begin position="369"/>
        <end position="528"/>
    </location>
</feature>
<accession>A0AAN8NSF4</accession>
<dbReference type="GO" id="GO:0005634">
    <property type="term" value="C:nucleus"/>
    <property type="evidence" value="ECO:0007669"/>
    <property type="project" value="UniProtKB-SubCell"/>
</dbReference>
<dbReference type="GO" id="GO:0003676">
    <property type="term" value="F:nucleic acid binding"/>
    <property type="evidence" value="ECO:0007669"/>
    <property type="project" value="InterPro"/>
</dbReference>
<dbReference type="SMART" id="SM00479">
    <property type="entry name" value="EXOIII"/>
    <property type="match status" value="1"/>
</dbReference>
<protein>
    <recommendedName>
        <fullName evidence="8">Exonuclease domain-containing protein</fullName>
    </recommendedName>
</protein>
<keyword evidence="3" id="KW-0540">Nuclease</keyword>